<feature type="transmembrane region" description="Helical" evidence="1">
    <location>
        <begin position="12"/>
        <end position="36"/>
    </location>
</feature>
<name>A0A2N6VR44_9MICO</name>
<dbReference type="RefSeq" id="WP_102238247.1">
    <property type="nucleotide sequence ID" value="NZ_PNHK01000001.1"/>
</dbReference>
<dbReference type="OrthoDB" id="9790760at2"/>
<protein>
    <recommendedName>
        <fullName evidence="4">POTRA domain-containing protein</fullName>
    </recommendedName>
</protein>
<dbReference type="EMBL" id="PNHK01000001">
    <property type="protein sequence ID" value="PMD06605.1"/>
    <property type="molecule type" value="Genomic_DNA"/>
</dbReference>
<proteinExistence type="predicted"/>
<organism evidence="2 3">
    <name type="scientific">Brevibacterium paucivorans</name>
    <dbReference type="NCBI Taxonomy" id="170994"/>
    <lineage>
        <taxon>Bacteria</taxon>
        <taxon>Bacillati</taxon>
        <taxon>Actinomycetota</taxon>
        <taxon>Actinomycetes</taxon>
        <taxon>Micrococcales</taxon>
        <taxon>Brevibacteriaceae</taxon>
        <taxon>Brevibacterium</taxon>
    </lineage>
</organism>
<keyword evidence="1" id="KW-0472">Membrane</keyword>
<reference evidence="2 3" key="1">
    <citation type="submission" date="2017-09" db="EMBL/GenBank/DDBJ databases">
        <title>Bacterial strain isolated from the female urinary microbiota.</title>
        <authorList>
            <person name="Thomas-White K."/>
            <person name="Kumar N."/>
            <person name="Forster S."/>
            <person name="Putonti C."/>
            <person name="Lawley T."/>
            <person name="Wolfe A.J."/>
        </authorList>
    </citation>
    <scope>NUCLEOTIDE SEQUENCE [LARGE SCALE GENOMIC DNA]</scope>
    <source>
        <strain evidence="2 3">UMB1301</strain>
    </source>
</reference>
<evidence type="ECO:0000313" key="3">
    <source>
        <dbReference type="Proteomes" id="UP000235598"/>
    </source>
</evidence>
<keyword evidence="1" id="KW-0812">Transmembrane</keyword>
<dbReference type="AlphaFoldDB" id="A0A2N6VR44"/>
<accession>A0A2N6VR44</accession>
<dbReference type="Proteomes" id="UP000235598">
    <property type="component" value="Unassembled WGS sequence"/>
</dbReference>
<sequence length="229" mass="24977">MTSIPVIGKKRGIHLGVKVGAGIVAGLVLVACLMFFTPIMGLKNVSVETGDLTPAEDVRTFVLERYGGRPLPRISLNTLSGDIRAAFTKSENVRVRWSGINTLHITITDKKPVAAHKTDDGWVRYSSRGEEIDVVQHDPELVNIRGGSPRAIEQALVVVKHVPDISRVESVDAQTEDAITVVVTHDDSTRQIRVGDASDIEKKLKVAFKLLDHSKEYVDVSAPDTPVAR</sequence>
<keyword evidence="1" id="KW-1133">Transmembrane helix</keyword>
<comment type="caution">
    <text evidence="2">The sequence shown here is derived from an EMBL/GenBank/DDBJ whole genome shotgun (WGS) entry which is preliminary data.</text>
</comment>
<evidence type="ECO:0000256" key="1">
    <source>
        <dbReference type="SAM" id="Phobius"/>
    </source>
</evidence>
<evidence type="ECO:0000313" key="2">
    <source>
        <dbReference type="EMBL" id="PMD06605.1"/>
    </source>
</evidence>
<evidence type="ECO:0008006" key="4">
    <source>
        <dbReference type="Google" id="ProtNLM"/>
    </source>
</evidence>
<gene>
    <name evidence="2" type="ORF">CJ199_04415</name>
</gene>